<dbReference type="InterPro" id="IPR008734">
    <property type="entry name" value="PHK_A/B_su"/>
</dbReference>
<comment type="function">
    <text evidence="1">Phosphorylase b kinase catalyzes the phosphorylation of serine in certain substrates, including troponin I.</text>
</comment>
<keyword evidence="1" id="KW-0449">Lipoprotein</keyword>
<keyword evidence="1" id="KW-0112">Calmodulin-binding</keyword>
<name>A0AAV2Q2A3_MEGNR</name>
<dbReference type="GO" id="GO:0005964">
    <property type="term" value="C:phosphorylase kinase complex"/>
    <property type="evidence" value="ECO:0007669"/>
    <property type="project" value="TreeGrafter"/>
</dbReference>
<evidence type="ECO:0000256" key="1">
    <source>
        <dbReference type="RuleBase" id="RU364123"/>
    </source>
</evidence>
<accession>A0AAV2Q2A3</accession>
<dbReference type="InterPro" id="IPR008928">
    <property type="entry name" value="6-hairpin_glycosidase_sf"/>
</dbReference>
<keyword evidence="1" id="KW-0472">Membrane</keyword>
<keyword evidence="1" id="KW-0119">Carbohydrate metabolism</keyword>
<comment type="subcellular location">
    <subcellularLocation>
        <location evidence="1">Cell membrane</location>
        <topology evidence="1">Lipid-anchor</topology>
        <orientation evidence="1">Cytoplasmic side</orientation>
    </subcellularLocation>
</comment>
<keyword evidence="1" id="KW-0321">Glycogen metabolism</keyword>
<evidence type="ECO:0000313" key="2">
    <source>
        <dbReference type="EMBL" id="CAL4068490.1"/>
    </source>
</evidence>
<comment type="caution">
    <text evidence="2">The sequence shown here is derived from an EMBL/GenBank/DDBJ whole genome shotgun (WGS) entry which is preliminary data.</text>
</comment>
<dbReference type="EMBL" id="CAXKWB010003169">
    <property type="protein sequence ID" value="CAL4068490.1"/>
    <property type="molecule type" value="Genomic_DNA"/>
</dbReference>
<sequence>NVDASLLPTISFPAFATHDPLLYSRTKAKVLKYLKGKWGFKRFLRDGFGTILEDSTRRYYQEGETKDFDGVECDWPLFYLYMIIEGVFKGDEVQVKEYKELLQPLMKLDAYGDPVVPKYFFLHDEHLSLERKRSGSQARAGSKEGSARNLFLWGQSMWVISSLLLENLLHVNELDLIRRHLPSFNRPNMTGRYSAFQSKVDNQ</sequence>
<evidence type="ECO:0000313" key="3">
    <source>
        <dbReference type="Proteomes" id="UP001497623"/>
    </source>
</evidence>
<organism evidence="2 3">
    <name type="scientific">Meganyctiphanes norvegica</name>
    <name type="common">Northern krill</name>
    <name type="synonym">Thysanopoda norvegica</name>
    <dbReference type="NCBI Taxonomy" id="48144"/>
    <lineage>
        <taxon>Eukaryota</taxon>
        <taxon>Metazoa</taxon>
        <taxon>Ecdysozoa</taxon>
        <taxon>Arthropoda</taxon>
        <taxon>Crustacea</taxon>
        <taxon>Multicrustacea</taxon>
        <taxon>Malacostraca</taxon>
        <taxon>Eumalacostraca</taxon>
        <taxon>Eucarida</taxon>
        <taxon>Euphausiacea</taxon>
        <taxon>Euphausiidae</taxon>
        <taxon>Meganyctiphanes</taxon>
    </lineage>
</organism>
<proteinExistence type="inferred from homology"/>
<reference evidence="2 3" key="1">
    <citation type="submission" date="2024-05" db="EMBL/GenBank/DDBJ databases">
        <authorList>
            <person name="Wallberg A."/>
        </authorList>
    </citation>
    <scope>NUCLEOTIDE SEQUENCE [LARGE SCALE GENOMIC DNA]</scope>
</reference>
<dbReference type="Proteomes" id="UP001497623">
    <property type="component" value="Unassembled WGS sequence"/>
</dbReference>
<dbReference type="GO" id="GO:0005516">
    <property type="term" value="F:calmodulin binding"/>
    <property type="evidence" value="ECO:0007669"/>
    <property type="project" value="UniProtKB-KW"/>
</dbReference>
<feature type="non-terminal residue" evidence="2">
    <location>
        <position position="203"/>
    </location>
</feature>
<dbReference type="PANTHER" id="PTHR10749:SF8">
    <property type="entry name" value="PHOSPHORYLASE B KINASE REGULATORY SUBUNIT BETA"/>
    <property type="match status" value="1"/>
</dbReference>
<protein>
    <recommendedName>
        <fullName evidence="1">Phosphorylase b kinase regulatory subunit</fullName>
    </recommendedName>
</protein>
<dbReference type="PANTHER" id="PTHR10749">
    <property type="entry name" value="PHOSPHORYLASE B KINASE REGULATORY SUBUNIT"/>
    <property type="match status" value="1"/>
</dbReference>
<dbReference type="SUPFAM" id="SSF48208">
    <property type="entry name" value="Six-hairpin glycosidases"/>
    <property type="match status" value="1"/>
</dbReference>
<feature type="non-terminal residue" evidence="2">
    <location>
        <position position="1"/>
    </location>
</feature>
<keyword evidence="1" id="KW-1003">Cell membrane</keyword>
<keyword evidence="3" id="KW-1185">Reference proteome</keyword>
<comment type="pathway">
    <text evidence="1">Glycan biosynthesis; glycogen metabolism.</text>
</comment>
<comment type="similarity">
    <text evidence="1">Belongs to the phosphorylase b kinase regulatory chain family.</text>
</comment>
<gene>
    <name evidence="2" type="ORF">MNOR_LOCUS7292</name>
</gene>
<dbReference type="GO" id="GO:0005886">
    <property type="term" value="C:plasma membrane"/>
    <property type="evidence" value="ECO:0007669"/>
    <property type="project" value="UniProtKB-SubCell"/>
</dbReference>
<dbReference type="AlphaFoldDB" id="A0AAV2Q2A3"/>
<dbReference type="GO" id="GO:0005977">
    <property type="term" value="P:glycogen metabolic process"/>
    <property type="evidence" value="ECO:0007669"/>
    <property type="project" value="UniProtKB-KW"/>
</dbReference>
<keyword evidence="1" id="KW-0636">Prenylation</keyword>